<protein>
    <submittedName>
        <fullName evidence="1">DUF3037 domain-containing protein</fullName>
    </submittedName>
</protein>
<proteinExistence type="predicted"/>
<comment type="caution">
    <text evidence="1">The sequence shown here is derived from an EMBL/GenBank/DDBJ whole genome shotgun (WGS) entry which is preliminary data.</text>
</comment>
<accession>A0ABV0JF53</accession>
<reference evidence="1 2" key="1">
    <citation type="submission" date="2022-04" db="EMBL/GenBank/DDBJ databases">
        <title>Positive selection, recombination, and allopatry shape intraspecific diversity of widespread and dominant cyanobacteria.</title>
        <authorList>
            <person name="Wei J."/>
            <person name="Shu W."/>
            <person name="Hu C."/>
        </authorList>
    </citation>
    <scope>NUCLEOTIDE SEQUENCE [LARGE SCALE GENOMIC DNA]</scope>
    <source>
        <strain evidence="1 2">GB2-A4</strain>
    </source>
</reference>
<evidence type="ECO:0000313" key="2">
    <source>
        <dbReference type="Proteomes" id="UP001464891"/>
    </source>
</evidence>
<dbReference type="Pfam" id="PF11236">
    <property type="entry name" value="DUF3037"/>
    <property type="match status" value="1"/>
</dbReference>
<name>A0ABV0JF53_9CYAN</name>
<dbReference type="InterPro" id="IPR021398">
    <property type="entry name" value="DUF3037"/>
</dbReference>
<keyword evidence="2" id="KW-1185">Reference proteome</keyword>
<organism evidence="1 2">
    <name type="scientific">Trichocoleus desertorum GB2-A4</name>
    <dbReference type="NCBI Taxonomy" id="2933944"/>
    <lineage>
        <taxon>Bacteria</taxon>
        <taxon>Bacillati</taxon>
        <taxon>Cyanobacteriota</taxon>
        <taxon>Cyanophyceae</taxon>
        <taxon>Leptolyngbyales</taxon>
        <taxon>Trichocoleusaceae</taxon>
        <taxon>Trichocoleus</taxon>
    </lineage>
</organism>
<dbReference type="Proteomes" id="UP001464891">
    <property type="component" value="Unassembled WGS sequence"/>
</dbReference>
<dbReference type="RefSeq" id="WP_190435183.1">
    <property type="nucleotide sequence ID" value="NZ_JAMPKM010000029.1"/>
</dbReference>
<gene>
    <name evidence="1" type="ORF">NC998_25325</name>
</gene>
<sequence length="278" mass="31704">MVNRYSIIKYVPDPIAEERINVGVIAFNEDAVQVRFLSNWDRARCFGMEDIHFLRNFAERMEDAALVGLLFPGDEPGNTPKQDRLARIAKGWINSIQFTEPRGSLDTLDGLLEYAAQTYLREPQPEPKSALRDRGEAASVTRIKTREALQKRFGKKAKDLLRSDYEVRGRDKQNKFDVAVANGRLYLAAHAISFEVSVREIVRESVLWRVSDVKKAQPNLPLAVVTLPPKLENPHYEHLQKVYLKTTENCKSFGADVIGENEVESWVSDHLVNVELLR</sequence>
<dbReference type="EMBL" id="JAMPKM010000029">
    <property type="protein sequence ID" value="MEP0820424.1"/>
    <property type="molecule type" value="Genomic_DNA"/>
</dbReference>
<evidence type="ECO:0000313" key="1">
    <source>
        <dbReference type="EMBL" id="MEP0820424.1"/>
    </source>
</evidence>